<evidence type="ECO:0000313" key="3">
    <source>
        <dbReference type="Proteomes" id="UP001221757"/>
    </source>
</evidence>
<gene>
    <name evidence="2" type="ORF">B0H17DRAFT_4862</name>
</gene>
<organism evidence="2 3">
    <name type="scientific">Mycena rosella</name>
    <name type="common">Pink bonnet</name>
    <name type="synonym">Agaricus rosellus</name>
    <dbReference type="NCBI Taxonomy" id="1033263"/>
    <lineage>
        <taxon>Eukaryota</taxon>
        <taxon>Fungi</taxon>
        <taxon>Dikarya</taxon>
        <taxon>Basidiomycota</taxon>
        <taxon>Agaricomycotina</taxon>
        <taxon>Agaricomycetes</taxon>
        <taxon>Agaricomycetidae</taxon>
        <taxon>Agaricales</taxon>
        <taxon>Marasmiineae</taxon>
        <taxon>Mycenaceae</taxon>
        <taxon>Mycena</taxon>
    </lineage>
</organism>
<proteinExistence type="predicted"/>
<dbReference type="EMBL" id="JARKIE010000001">
    <property type="protein sequence ID" value="KAJ7710694.1"/>
    <property type="molecule type" value="Genomic_DNA"/>
</dbReference>
<accession>A0AAD7H2J6</accession>
<keyword evidence="1" id="KW-0732">Signal</keyword>
<comment type="caution">
    <text evidence="2">The sequence shown here is derived from an EMBL/GenBank/DDBJ whole genome shotgun (WGS) entry which is preliminary data.</text>
</comment>
<evidence type="ECO:0000256" key="1">
    <source>
        <dbReference type="SAM" id="SignalP"/>
    </source>
</evidence>
<sequence>MRSSTFSALSLFCTIVALSGIVRGEEVTRTLVAPAIGITSISVLGVEGDETTFALYQTADDGATTFVETMVADATNIVDVFPAPSFSCNFHETAKGKMQCIEADASSTAVISVAVQTLLYAVDDANTVAATRHAGLRLHLLNLRSPRVQVQLLEKVPSPLHRARQTPRVQIQLPEKLPSPLHQAHQSAQALLMRRRHHRPLLPRQLRVLFPHSWPRTTNGL</sequence>
<evidence type="ECO:0000313" key="2">
    <source>
        <dbReference type="EMBL" id="KAJ7710694.1"/>
    </source>
</evidence>
<dbReference type="AlphaFoldDB" id="A0AAD7H2J6"/>
<keyword evidence="3" id="KW-1185">Reference proteome</keyword>
<feature type="signal peptide" evidence="1">
    <location>
        <begin position="1"/>
        <end position="24"/>
    </location>
</feature>
<reference evidence="2" key="1">
    <citation type="submission" date="2023-03" db="EMBL/GenBank/DDBJ databases">
        <title>Massive genome expansion in bonnet fungi (Mycena s.s.) driven by repeated elements and novel gene families across ecological guilds.</title>
        <authorList>
            <consortium name="Lawrence Berkeley National Laboratory"/>
            <person name="Harder C.B."/>
            <person name="Miyauchi S."/>
            <person name="Viragh M."/>
            <person name="Kuo A."/>
            <person name="Thoen E."/>
            <person name="Andreopoulos B."/>
            <person name="Lu D."/>
            <person name="Skrede I."/>
            <person name="Drula E."/>
            <person name="Henrissat B."/>
            <person name="Morin E."/>
            <person name="Kohler A."/>
            <person name="Barry K."/>
            <person name="LaButti K."/>
            <person name="Morin E."/>
            <person name="Salamov A."/>
            <person name="Lipzen A."/>
            <person name="Mereny Z."/>
            <person name="Hegedus B."/>
            <person name="Baldrian P."/>
            <person name="Stursova M."/>
            <person name="Weitz H."/>
            <person name="Taylor A."/>
            <person name="Grigoriev I.V."/>
            <person name="Nagy L.G."/>
            <person name="Martin F."/>
            <person name="Kauserud H."/>
        </authorList>
    </citation>
    <scope>NUCLEOTIDE SEQUENCE</scope>
    <source>
        <strain evidence="2">CBHHK067</strain>
    </source>
</reference>
<feature type="chain" id="PRO_5042193413" evidence="1">
    <location>
        <begin position="25"/>
        <end position="221"/>
    </location>
</feature>
<dbReference type="Proteomes" id="UP001221757">
    <property type="component" value="Unassembled WGS sequence"/>
</dbReference>
<protein>
    <submittedName>
        <fullName evidence="2">Uncharacterized protein</fullName>
    </submittedName>
</protein>
<name>A0AAD7H2J6_MYCRO</name>